<keyword evidence="3" id="KW-1185">Reference proteome</keyword>
<evidence type="ECO:0000313" key="3">
    <source>
        <dbReference type="Proteomes" id="UP000000709"/>
    </source>
</evidence>
<dbReference type="GeneID" id="18871140"/>
<dbReference type="AlphaFoldDB" id="G3AGX3"/>
<gene>
    <name evidence="2" type="ORF">SPAPADRAFT_47736</name>
</gene>
<evidence type="ECO:0000313" key="2">
    <source>
        <dbReference type="EMBL" id="EGW34646.1"/>
    </source>
</evidence>
<name>G3AGX3_SPAPN</name>
<protein>
    <recommendedName>
        <fullName evidence="4">Telomeric single stranded DNA binding POT1/Cdc13 domain-containing protein</fullName>
    </recommendedName>
</protein>
<dbReference type="Proteomes" id="UP000000709">
    <property type="component" value="Unassembled WGS sequence"/>
</dbReference>
<dbReference type="Gene3D" id="2.40.50.140">
    <property type="entry name" value="Nucleic acid-binding proteins"/>
    <property type="match status" value="1"/>
</dbReference>
<dbReference type="eggNOG" id="ENOG502RQC0">
    <property type="taxonomic scope" value="Eukaryota"/>
</dbReference>
<proteinExistence type="predicted"/>
<evidence type="ECO:0000256" key="1">
    <source>
        <dbReference type="SAM" id="MobiDB-lite"/>
    </source>
</evidence>
<dbReference type="KEGG" id="spaa:SPAPADRAFT_47736"/>
<dbReference type="HOGENOM" id="CLU_599945_0_0_1"/>
<dbReference type="InParanoid" id="G3AGX3"/>
<accession>G3AGX3</accession>
<dbReference type="EMBL" id="GL996499">
    <property type="protein sequence ID" value="EGW34646.1"/>
    <property type="molecule type" value="Genomic_DNA"/>
</dbReference>
<evidence type="ECO:0008006" key="4">
    <source>
        <dbReference type="Google" id="ProtNLM"/>
    </source>
</evidence>
<organism evidence="3">
    <name type="scientific">Spathaspora passalidarum (strain NRRL Y-27907 / 11-Y1)</name>
    <dbReference type="NCBI Taxonomy" id="619300"/>
    <lineage>
        <taxon>Eukaryota</taxon>
        <taxon>Fungi</taxon>
        <taxon>Dikarya</taxon>
        <taxon>Ascomycota</taxon>
        <taxon>Saccharomycotina</taxon>
        <taxon>Pichiomycetes</taxon>
        <taxon>Debaryomycetaceae</taxon>
        <taxon>Spathaspora</taxon>
    </lineage>
</organism>
<dbReference type="RefSeq" id="XP_007372058.1">
    <property type="nucleotide sequence ID" value="XM_007371996.1"/>
</dbReference>
<feature type="region of interest" description="Disordered" evidence="1">
    <location>
        <begin position="263"/>
        <end position="286"/>
    </location>
</feature>
<dbReference type="SUPFAM" id="SSF50249">
    <property type="entry name" value="Nucleic acid-binding proteins"/>
    <property type="match status" value="1"/>
</dbReference>
<sequence>MDLKRVCDLPPAYYPNEFVCVLALRAQRFHKGSTCILYVTDFTENKILSNARFAVEYGFGKFYVPKGFVMRLVIFPDKLAILESKYKEVYGQELGLLSFLYSNDNDLREISLLDKLLVFTTEVCFVQKGGNLEWKSYQHKPVNKDDERKEVIDLLYNMTYKVPSNVFLENMPVAKEIIPSLLLKTILHEINFSQETEKLLDVPDFYQSTQLQQPENEIGSMEFDEGQSNYQRFTTIVETQRQHQCHENTISIHDEEDSYSDLFANRENDDDDDDDVGSLSPRIMSTSERNSRQPVFQIYQLLSLDNKIDNQIYIVNAKVIDTSPSNWSLLCGKKYTGKNGKPKVSDLVPLDLELTLVDAASNDKVITRANSLTVYLTGRSVMELLGVHAKEEMQIDATSLHKKFIKCTSKAHMLELCKQNMKISEGEMSIVIWTILNPGVFGL</sequence>
<dbReference type="InterPro" id="IPR012340">
    <property type="entry name" value="NA-bd_OB-fold"/>
</dbReference>
<reference evidence="2 3" key="1">
    <citation type="journal article" date="2011" name="Proc. Natl. Acad. Sci. U.S.A.">
        <title>Comparative genomics of xylose-fermenting fungi for enhanced biofuel production.</title>
        <authorList>
            <person name="Wohlbach D.J."/>
            <person name="Kuo A."/>
            <person name="Sato T.K."/>
            <person name="Potts K.M."/>
            <person name="Salamov A.A."/>
            <person name="LaButti K.M."/>
            <person name="Sun H."/>
            <person name="Clum A."/>
            <person name="Pangilinan J.L."/>
            <person name="Lindquist E.A."/>
            <person name="Lucas S."/>
            <person name="Lapidus A."/>
            <person name="Jin M."/>
            <person name="Gunawan C."/>
            <person name="Balan V."/>
            <person name="Dale B.E."/>
            <person name="Jeffries T.W."/>
            <person name="Zinkel R."/>
            <person name="Barry K.W."/>
            <person name="Grigoriev I.V."/>
            <person name="Gasch A.P."/>
        </authorList>
    </citation>
    <scope>NUCLEOTIDE SEQUENCE [LARGE SCALE GENOMIC DNA]</scope>
    <source>
        <strain evidence="3">NRRL Y-27907 / 11-Y1</strain>
    </source>
</reference>